<dbReference type="Proteomes" id="UP001054837">
    <property type="component" value="Unassembled WGS sequence"/>
</dbReference>
<gene>
    <name evidence="1" type="ORF">CDAR_403931</name>
</gene>
<evidence type="ECO:0000313" key="2">
    <source>
        <dbReference type="Proteomes" id="UP001054837"/>
    </source>
</evidence>
<accession>A0AAV4SW38</accession>
<comment type="caution">
    <text evidence="1">The sequence shown here is derived from an EMBL/GenBank/DDBJ whole genome shotgun (WGS) entry which is preliminary data.</text>
</comment>
<dbReference type="EMBL" id="BPLQ01008199">
    <property type="protein sequence ID" value="GIY35793.1"/>
    <property type="molecule type" value="Genomic_DNA"/>
</dbReference>
<proteinExistence type="predicted"/>
<name>A0AAV4SW38_9ARAC</name>
<organism evidence="1 2">
    <name type="scientific">Caerostris darwini</name>
    <dbReference type="NCBI Taxonomy" id="1538125"/>
    <lineage>
        <taxon>Eukaryota</taxon>
        <taxon>Metazoa</taxon>
        <taxon>Ecdysozoa</taxon>
        <taxon>Arthropoda</taxon>
        <taxon>Chelicerata</taxon>
        <taxon>Arachnida</taxon>
        <taxon>Araneae</taxon>
        <taxon>Araneomorphae</taxon>
        <taxon>Entelegynae</taxon>
        <taxon>Araneoidea</taxon>
        <taxon>Araneidae</taxon>
        <taxon>Caerostris</taxon>
    </lineage>
</organism>
<dbReference type="AlphaFoldDB" id="A0AAV4SW38"/>
<reference evidence="1 2" key="1">
    <citation type="submission" date="2021-06" db="EMBL/GenBank/DDBJ databases">
        <title>Caerostris darwini draft genome.</title>
        <authorList>
            <person name="Kono N."/>
            <person name="Arakawa K."/>
        </authorList>
    </citation>
    <scope>NUCLEOTIDE SEQUENCE [LARGE SCALE GENOMIC DNA]</scope>
</reference>
<evidence type="ECO:0000313" key="1">
    <source>
        <dbReference type="EMBL" id="GIY35793.1"/>
    </source>
</evidence>
<keyword evidence="2" id="KW-1185">Reference proteome</keyword>
<sequence length="101" mass="11599">MGNFQEVLGNGHLKNKVTQQSGTLIIELQLRLMEAVDCVLSWIWLLSKGKLRRVFESELKQLLKRDGFIPTRRNLNHGHDSSEIIKATTFASPMDRKSDTY</sequence>
<protein>
    <submittedName>
        <fullName evidence="1">Uncharacterized protein</fullName>
    </submittedName>
</protein>